<sequence>MKKLLTFSLLCAALITKAQDTKTIKLEDLGAPTSPAFVLTDLSPTLVQNPTTPKSFVLGVAQSFGQSKSGFPDNFAAGFTPFWWFNKKGYSVYDVLGLKTKDTTGKDLRENIWGGLKFTGVSVALINKDLIPDAVADQQQVFSVGGRTNLIKVHRKSYVTDIGNALTAWTKAANKGFDSNQAMLDAMIIDPAGTAEILKKWNYKDLENAMDQINTLIAEKPTLNLDLSAAYAVYGIDDKHYKSGRTGVWTTLSSYIPMRLKFDKPTLNYFSLNASVRYQEDHFYKDNAGNVGLNRSVDAGGKAGIEIDKFAIGVEWLHRWNKAGTSDQNRTVGQLSYKIADQVFLNGSFGKNFDMPNKLITALGINWGIGSEKVKLP</sequence>
<evidence type="ECO:0000313" key="2">
    <source>
        <dbReference type="EMBL" id="RBQ11902.1"/>
    </source>
</evidence>
<dbReference type="RefSeq" id="WP_113946981.1">
    <property type="nucleotide sequence ID" value="NZ_QNQU01000001.1"/>
</dbReference>
<evidence type="ECO:0000256" key="1">
    <source>
        <dbReference type="SAM" id="SignalP"/>
    </source>
</evidence>
<dbReference type="AlphaFoldDB" id="A0A366LFI9"/>
<protein>
    <recommendedName>
        <fullName evidence="4">DUF5723 domain-containing protein</fullName>
    </recommendedName>
</protein>
<accession>A0A366LFI9</accession>
<comment type="caution">
    <text evidence="2">The sequence shown here is derived from an EMBL/GenBank/DDBJ whole genome shotgun (WGS) entry which is preliminary data.</text>
</comment>
<feature type="signal peptide" evidence="1">
    <location>
        <begin position="1"/>
        <end position="18"/>
    </location>
</feature>
<dbReference type="EMBL" id="QNQU01000001">
    <property type="protein sequence ID" value="RBQ11902.1"/>
    <property type="molecule type" value="Genomic_DNA"/>
</dbReference>
<gene>
    <name evidence="2" type="ORF">DRW42_01130</name>
</gene>
<organism evidence="2 3">
    <name type="scientific">Pedobacter miscanthi</name>
    <dbReference type="NCBI Taxonomy" id="2259170"/>
    <lineage>
        <taxon>Bacteria</taxon>
        <taxon>Pseudomonadati</taxon>
        <taxon>Bacteroidota</taxon>
        <taxon>Sphingobacteriia</taxon>
        <taxon>Sphingobacteriales</taxon>
        <taxon>Sphingobacteriaceae</taxon>
        <taxon>Pedobacter</taxon>
    </lineage>
</organism>
<keyword evidence="1" id="KW-0732">Signal</keyword>
<dbReference type="OrthoDB" id="623250at2"/>
<reference evidence="2 3" key="1">
    <citation type="submission" date="2018-07" db="EMBL/GenBank/DDBJ databases">
        <title>A draft genome of a endophytic bacteria, a new species of Pedobacter.</title>
        <authorList>
            <person name="Zhang Z.D."/>
            <person name="Chen Z.J."/>
        </authorList>
    </citation>
    <scope>NUCLEOTIDE SEQUENCE [LARGE SCALE GENOMIC DNA]</scope>
    <source>
        <strain evidence="2 3">RS10</strain>
    </source>
</reference>
<evidence type="ECO:0000313" key="3">
    <source>
        <dbReference type="Proteomes" id="UP000252081"/>
    </source>
</evidence>
<name>A0A366LFI9_9SPHI</name>
<keyword evidence="3" id="KW-1185">Reference proteome</keyword>
<evidence type="ECO:0008006" key="4">
    <source>
        <dbReference type="Google" id="ProtNLM"/>
    </source>
</evidence>
<dbReference type="Proteomes" id="UP000252081">
    <property type="component" value="Unassembled WGS sequence"/>
</dbReference>
<feature type="chain" id="PRO_5016628855" description="DUF5723 domain-containing protein" evidence="1">
    <location>
        <begin position="19"/>
        <end position="377"/>
    </location>
</feature>
<proteinExistence type="predicted"/>